<protein>
    <submittedName>
        <fullName evidence="2">Uncharacterized protein</fullName>
    </submittedName>
</protein>
<comment type="caution">
    <text evidence="2">The sequence shown here is derived from an EMBL/GenBank/DDBJ whole genome shotgun (WGS) entry which is preliminary data.</text>
</comment>
<evidence type="ECO:0000313" key="3">
    <source>
        <dbReference type="Proteomes" id="UP001470230"/>
    </source>
</evidence>
<feature type="region of interest" description="Disordered" evidence="1">
    <location>
        <begin position="281"/>
        <end position="461"/>
    </location>
</feature>
<name>A0ABR2GP49_9EUKA</name>
<sequence>MWSHFSDFKTADFKIEINCTKLETYYQKRENKMERLEYAGYQFPIYISFNHNISISFHIFPPEPINKDIQNIPKINIILVTIILKGYKEEKKGWGYCTSSHPIVITFPIKILEKLIDNSNLDDDNKILEYNENQKNYKYLVCSSNEIDSKNSNTFFLSLVRVFGYLFIINRFLLNEVIQDCYEQYFCDPVSFSLSNFHAAFILIFNEQNYFDSIRKMYYNSQLEDIFVKGIIKSIIDNRYVDCDEDDDEEQIIFSKKDETYQEKLEIDIKSLIDEASSNLDNAEKAQEIRNSNSEQEDDEKSKESDKSDDDKESQINDDGKTDSDDDTNQADNDRENNSDDQEPPVGQSSQVTEKEKLPAKSNQNCKTGKSKFKKKKNSKRSKSKNKKDKTKQKKGDKRESEKEVEEEVEDEAKNEKEIEKEVEKEIEKEVEDEAKNEKEIEKEVEEKSQSGIESENPPEGKISFDDTKYFLLAHLYHNAEDEYHKFMFPNEKIPKKRVKKLLCERSLLPEKEDYINANIVSMQQVDQHIKIDFDNEENKLVLTVLDKDKSKFPIFSKSLLFKKLSQKKSFLYQEDEKENDKEVESTLIDCLNNNKILYAFVRDRITTFNSIAFPIQYELRKTLFLSVDPNLRLIMEIRDQSSNKTSLLITTDDAEKDDYRIVKEDDGIYLIFNPMLMEVKNSILFKTKVDQKFLFEDKKYINVDSIIVYWEFNKSKIDFLNMSRIPKIEVSTKTDLHRFHPYSIICKSFRNEDQDYVQEIYIITTAATREQNSEDKKYKFILH</sequence>
<dbReference type="EMBL" id="JAPFFF010000076">
    <property type="protein sequence ID" value="KAK8835674.1"/>
    <property type="molecule type" value="Genomic_DNA"/>
</dbReference>
<feature type="compositionally biased region" description="Basic and acidic residues" evidence="1">
    <location>
        <begin position="412"/>
        <end position="449"/>
    </location>
</feature>
<reference evidence="2 3" key="1">
    <citation type="submission" date="2024-04" db="EMBL/GenBank/DDBJ databases">
        <title>Tritrichomonas musculus Genome.</title>
        <authorList>
            <person name="Alves-Ferreira E."/>
            <person name="Grigg M."/>
            <person name="Lorenzi H."/>
            <person name="Galac M."/>
        </authorList>
    </citation>
    <scope>NUCLEOTIDE SEQUENCE [LARGE SCALE GENOMIC DNA]</scope>
    <source>
        <strain evidence="2 3">EAF2021</strain>
    </source>
</reference>
<organism evidence="2 3">
    <name type="scientific">Tritrichomonas musculus</name>
    <dbReference type="NCBI Taxonomy" id="1915356"/>
    <lineage>
        <taxon>Eukaryota</taxon>
        <taxon>Metamonada</taxon>
        <taxon>Parabasalia</taxon>
        <taxon>Tritrichomonadida</taxon>
        <taxon>Tritrichomonadidae</taxon>
        <taxon>Tritrichomonas</taxon>
    </lineage>
</organism>
<gene>
    <name evidence="2" type="ORF">M9Y10_042269</name>
</gene>
<proteinExistence type="predicted"/>
<accession>A0ABR2GP49</accession>
<feature type="compositionally biased region" description="Basic residues" evidence="1">
    <location>
        <begin position="369"/>
        <end position="396"/>
    </location>
</feature>
<feature type="compositionally biased region" description="Basic and acidic residues" evidence="1">
    <location>
        <begin position="300"/>
        <end position="323"/>
    </location>
</feature>
<keyword evidence="3" id="KW-1185">Reference proteome</keyword>
<dbReference type="Proteomes" id="UP001470230">
    <property type="component" value="Unassembled WGS sequence"/>
</dbReference>
<evidence type="ECO:0000256" key="1">
    <source>
        <dbReference type="SAM" id="MobiDB-lite"/>
    </source>
</evidence>
<evidence type="ECO:0000313" key="2">
    <source>
        <dbReference type="EMBL" id="KAK8835674.1"/>
    </source>
</evidence>